<sequence>MSPSSVTLPRRSQRLKAKGGIAKKSTNAARTIRYGLTQQPRFDDNLRWTTGHFEKLPPGKRFSGIIARVTVPWSTEWVEIPQFLDVTAKAPAEVQNDLEDDDDDLEGSVTSSSDEDDEDEQPLDVSTEAPAEVADDREEDDDELARAIAMSLMQDNEDKQPLDESTEAPAEVANDFEEVDDDLARAIALSLMEHGEDEELLDDSTKTSAEVLEDSEMYDDEDPQFVADLARAKAQSVVEYLSLEDIMAQEREEAGWASEEDDGSLDEIALNGPFTTDYQPDEGNDLGFDEAKFEEVWESASAEEREAEGGWGRT</sequence>
<dbReference type="EMBL" id="VXIS01000236">
    <property type="protein sequence ID" value="KAA8895921.1"/>
    <property type="molecule type" value="Genomic_DNA"/>
</dbReference>
<gene>
    <name evidence="2" type="ORF">FN846DRAFT_893721</name>
</gene>
<accession>A0A5J5EL62</accession>
<dbReference type="InParanoid" id="A0A5J5EL62"/>
<evidence type="ECO:0000313" key="2">
    <source>
        <dbReference type="EMBL" id="KAA8895921.1"/>
    </source>
</evidence>
<evidence type="ECO:0000256" key="1">
    <source>
        <dbReference type="SAM" id="MobiDB-lite"/>
    </source>
</evidence>
<dbReference type="Proteomes" id="UP000326924">
    <property type="component" value="Unassembled WGS sequence"/>
</dbReference>
<feature type="region of interest" description="Disordered" evidence="1">
    <location>
        <begin position="96"/>
        <end position="175"/>
    </location>
</feature>
<feature type="compositionally biased region" description="Acidic residues" evidence="1">
    <location>
        <begin position="113"/>
        <end position="122"/>
    </location>
</feature>
<dbReference type="AlphaFoldDB" id="A0A5J5EL62"/>
<protein>
    <submittedName>
        <fullName evidence="2">Uncharacterized protein</fullName>
    </submittedName>
</protein>
<organism evidence="2 3">
    <name type="scientific">Sphaerosporella brunnea</name>
    <dbReference type="NCBI Taxonomy" id="1250544"/>
    <lineage>
        <taxon>Eukaryota</taxon>
        <taxon>Fungi</taxon>
        <taxon>Dikarya</taxon>
        <taxon>Ascomycota</taxon>
        <taxon>Pezizomycotina</taxon>
        <taxon>Pezizomycetes</taxon>
        <taxon>Pezizales</taxon>
        <taxon>Pyronemataceae</taxon>
        <taxon>Sphaerosporella</taxon>
    </lineage>
</organism>
<feature type="compositionally biased region" description="Acidic residues" evidence="1">
    <location>
        <begin position="96"/>
        <end position="106"/>
    </location>
</feature>
<dbReference type="InterPro" id="IPR003903">
    <property type="entry name" value="UIM_dom"/>
</dbReference>
<dbReference type="PROSITE" id="PS50330">
    <property type="entry name" value="UIM"/>
    <property type="match status" value="2"/>
</dbReference>
<proteinExistence type="predicted"/>
<dbReference type="Gene3D" id="6.10.140.100">
    <property type="match status" value="1"/>
</dbReference>
<evidence type="ECO:0000313" key="3">
    <source>
        <dbReference type="Proteomes" id="UP000326924"/>
    </source>
</evidence>
<feature type="region of interest" description="Disordered" evidence="1">
    <location>
        <begin position="251"/>
        <end position="291"/>
    </location>
</feature>
<reference evidence="2 3" key="1">
    <citation type="submission" date="2019-09" db="EMBL/GenBank/DDBJ databases">
        <title>Draft genome of the ectomycorrhizal ascomycete Sphaerosporella brunnea.</title>
        <authorList>
            <consortium name="DOE Joint Genome Institute"/>
            <person name="Benucci G.M."/>
            <person name="Marozzi G."/>
            <person name="Antonielli L."/>
            <person name="Sanchez S."/>
            <person name="Marco P."/>
            <person name="Wang X."/>
            <person name="Falini L.B."/>
            <person name="Barry K."/>
            <person name="Haridas S."/>
            <person name="Lipzen A."/>
            <person name="Labutti K."/>
            <person name="Grigoriev I.V."/>
            <person name="Murat C."/>
            <person name="Martin F."/>
            <person name="Albertini E."/>
            <person name="Donnini D."/>
            <person name="Bonito G."/>
        </authorList>
    </citation>
    <scope>NUCLEOTIDE SEQUENCE [LARGE SCALE GENOMIC DNA]</scope>
    <source>
        <strain evidence="2 3">Sb_GMNB300</strain>
    </source>
</reference>
<feature type="compositionally biased region" description="Acidic residues" evidence="1">
    <location>
        <begin position="133"/>
        <end position="143"/>
    </location>
</feature>
<keyword evidence="3" id="KW-1185">Reference proteome</keyword>
<comment type="caution">
    <text evidence="2">The sequence shown here is derived from an EMBL/GenBank/DDBJ whole genome shotgun (WGS) entry which is preliminary data.</text>
</comment>
<dbReference type="SMART" id="SM00726">
    <property type="entry name" value="UIM"/>
    <property type="match status" value="2"/>
</dbReference>
<name>A0A5J5EL62_9PEZI</name>
<dbReference type="Pfam" id="PF02809">
    <property type="entry name" value="UIM"/>
    <property type="match status" value="2"/>
</dbReference>
<feature type="region of interest" description="Disordered" evidence="1">
    <location>
        <begin position="1"/>
        <end position="22"/>
    </location>
</feature>
<feature type="compositionally biased region" description="Acidic residues" evidence="1">
    <location>
        <begin position="279"/>
        <end position="288"/>
    </location>
</feature>